<proteinExistence type="predicted"/>
<gene>
    <name evidence="2" type="ORF">TPE_0030</name>
</gene>
<dbReference type="RefSeq" id="WP_020963833.1">
    <property type="nucleotide sequence ID" value="NC_022097.1"/>
</dbReference>
<evidence type="ECO:0000313" key="3">
    <source>
        <dbReference type="Proteomes" id="UP000015620"/>
    </source>
</evidence>
<feature type="chain" id="PRO_5004545175" description="Outer membrane protein beta-barrel domain-containing protein" evidence="1">
    <location>
        <begin position="23"/>
        <end position="300"/>
    </location>
</feature>
<protein>
    <recommendedName>
        <fullName evidence="4">Outer membrane protein beta-barrel domain-containing protein</fullName>
    </recommendedName>
</protein>
<evidence type="ECO:0000256" key="1">
    <source>
        <dbReference type="SAM" id="SignalP"/>
    </source>
</evidence>
<evidence type="ECO:0000313" key="2">
    <source>
        <dbReference type="EMBL" id="AGT42533.1"/>
    </source>
</evidence>
<dbReference type="GeneID" id="301088789"/>
<name>S5ZWZ6_9SPIR</name>
<dbReference type="EMBL" id="CP004120">
    <property type="protein sequence ID" value="AGT42533.1"/>
    <property type="molecule type" value="Genomic_DNA"/>
</dbReference>
<dbReference type="OrthoDB" id="306550at2"/>
<dbReference type="AlphaFoldDB" id="S5ZWZ6"/>
<keyword evidence="1" id="KW-0732">Signal</keyword>
<dbReference type="HOGENOM" id="CLU_952966_0_0_12"/>
<dbReference type="STRING" id="1291379.TPE_0030"/>
<dbReference type="Proteomes" id="UP000015620">
    <property type="component" value="Chromosome"/>
</dbReference>
<organism evidence="2 3">
    <name type="scientific">Treponema pedis str. T A4</name>
    <dbReference type="NCBI Taxonomy" id="1291379"/>
    <lineage>
        <taxon>Bacteria</taxon>
        <taxon>Pseudomonadati</taxon>
        <taxon>Spirochaetota</taxon>
        <taxon>Spirochaetia</taxon>
        <taxon>Spirochaetales</taxon>
        <taxon>Treponemataceae</taxon>
        <taxon>Treponema</taxon>
    </lineage>
</organism>
<reference evidence="2 3" key="1">
    <citation type="journal article" date="2013" name="PLoS ONE">
        <title>Genome-Wide Relatedness of Treponema pedis, from Gingiva and Necrotic Skin Lesions of Pigs, with the Human Oral Pathogen Treponema denticola.</title>
        <authorList>
            <person name="Svartstrom O."/>
            <person name="Mushtaq M."/>
            <person name="Pringle M."/>
            <person name="Segerman B."/>
        </authorList>
    </citation>
    <scope>NUCLEOTIDE SEQUENCE [LARGE SCALE GENOMIC DNA]</scope>
    <source>
        <strain evidence="2">T A4</strain>
    </source>
</reference>
<keyword evidence="3" id="KW-1185">Reference proteome</keyword>
<dbReference type="KEGG" id="tped:TPE_0030"/>
<accession>S5ZWZ6</accession>
<evidence type="ECO:0008006" key="4">
    <source>
        <dbReference type="Google" id="ProtNLM"/>
    </source>
</evidence>
<feature type="signal peptide" evidence="1">
    <location>
        <begin position="1"/>
        <end position="22"/>
    </location>
</feature>
<dbReference type="PATRIC" id="fig|1291379.3.peg.28"/>
<sequence>MKPIRKFIFLVMFVFVSFSAFAFEEGFTLGLRANFSGSYTDPHINEADKKYLGADFMRGMVGFIMNGEAELTYIFDSKRYFNYTNNNIFGGLGLAFNLGVGQGFSGQISGTQNITFSASGGGSYTKDIEVYCRVYMTPVVTFGTTVKALLLKNRLVVGLGLGGKMLADPQPTYELYTNLTDEEADMLYNKGKGPDFFPETGTLYIPESMMKKMNPLGFTLKAVIDYNIPLISTMDVVMGSYASYTIYKPRYVSLPKKIAKAAIENGKLKGIDVNFERDPIKSFFMNSIDFGISLGLLFKI</sequence>